<feature type="region of interest" description="Disordered" evidence="1">
    <location>
        <begin position="539"/>
        <end position="605"/>
    </location>
</feature>
<dbReference type="GO" id="GO:0031023">
    <property type="term" value="P:microtubule organizing center organization"/>
    <property type="evidence" value="ECO:0000318"/>
    <property type="project" value="GO_Central"/>
</dbReference>
<dbReference type="KEGG" id="mbr:MONBRDRAFT_35916"/>
<gene>
    <name evidence="3" type="ORF">MONBRDRAFT_35916</name>
</gene>
<dbReference type="InterPro" id="IPR026123">
    <property type="entry name" value="STIL"/>
</dbReference>
<dbReference type="InterPro" id="IPR057731">
    <property type="entry name" value="STIL_N"/>
</dbReference>
<feature type="region of interest" description="Disordered" evidence="1">
    <location>
        <begin position="879"/>
        <end position="900"/>
    </location>
</feature>
<feature type="compositionally biased region" description="Polar residues" evidence="1">
    <location>
        <begin position="879"/>
        <end position="895"/>
    </location>
</feature>
<keyword evidence="4" id="KW-1185">Reference proteome</keyword>
<dbReference type="GeneID" id="5888207"/>
<name>A9USK7_MONBE</name>
<feature type="region of interest" description="Disordered" evidence="1">
    <location>
        <begin position="618"/>
        <end position="765"/>
    </location>
</feature>
<feature type="compositionally biased region" description="Polar residues" evidence="1">
    <location>
        <begin position="719"/>
        <end position="728"/>
    </location>
</feature>
<evidence type="ECO:0000313" key="3">
    <source>
        <dbReference type="EMBL" id="EDQ91796.1"/>
    </source>
</evidence>
<dbReference type="InParanoid" id="A9USK7"/>
<dbReference type="Pfam" id="PF15253">
    <property type="entry name" value="STIL_N"/>
    <property type="match status" value="1"/>
</dbReference>
<dbReference type="GO" id="GO:0071539">
    <property type="term" value="P:protein localization to centrosome"/>
    <property type="evidence" value="ECO:0000318"/>
    <property type="project" value="GO_Central"/>
</dbReference>
<accession>A9USK7</accession>
<reference evidence="3 4" key="1">
    <citation type="journal article" date="2008" name="Nature">
        <title>The genome of the choanoflagellate Monosiga brevicollis and the origin of metazoans.</title>
        <authorList>
            <consortium name="JGI Sequencing"/>
            <person name="King N."/>
            <person name="Westbrook M.J."/>
            <person name="Young S.L."/>
            <person name="Kuo A."/>
            <person name="Abedin M."/>
            <person name="Chapman J."/>
            <person name="Fairclough S."/>
            <person name="Hellsten U."/>
            <person name="Isogai Y."/>
            <person name="Letunic I."/>
            <person name="Marr M."/>
            <person name="Pincus D."/>
            <person name="Putnam N."/>
            <person name="Rokas A."/>
            <person name="Wright K.J."/>
            <person name="Zuzow R."/>
            <person name="Dirks W."/>
            <person name="Good M."/>
            <person name="Goodstein D."/>
            <person name="Lemons D."/>
            <person name="Li W."/>
            <person name="Lyons J.B."/>
            <person name="Morris A."/>
            <person name="Nichols S."/>
            <person name="Richter D.J."/>
            <person name="Salamov A."/>
            <person name="Bork P."/>
            <person name="Lim W.A."/>
            <person name="Manning G."/>
            <person name="Miller W.T."/>
            <person name="McGinnis W."/>
            <person name="Shapiro H."/>
            <person name="Tjian R."/>
            <person name="Grigoriev I.V."/>
            <person name="Rokhsar D."/>
        </authorList>
    </citation>
    <scope>NUCLEOTIDE SEQUENCE [LARGE SCALE GENOMIC DNA]</scope>
    <source>
        <strain evidence="4">MX1 / ATCC 50154</strain>
    </source>
</reference>
<evidence type="ECO:0000313" key="4">
    <source>
        <dbReference type="Proteomes" id="UP000001357"/>
    </source>
</evidence>
<protein>
    <recommendedName>
        <fullName evidence="2">STIL N-terminal domain-containing protein</fullName>
    </recommendedName>
</protein>
<dbReference type="RefSeq" id="XP_001743082.1">
    <property type="nucleotide sequence ID" value="XM_001743030.1"/>
</dbReference>
<organism evidence="3 4">
    <name type="scientific">Monosiga brevicollis</name>
    <name type="common">Choanoflagellate</name>
    <dbReference type="NCBI Taxonomy" id="81824"/>
    <lineage>
        <taxon>Eukaryota</taxon>
        <taxon>Choanoflagellata</taxon>
        <taxon>Craspedida</taxon>
        <taxon>Salpingoecidae</taxon>
        <taxon>Monosiga</taxon>
    </lineage>
</organism>
<dbReference type="AlphaFoldDB" id="A9USK7"/>
<dbReference type="PANTHER" id="PTHR15128:SF0">
    <property type="entry name" value="SCL-INTERRUPTING LOCUS PROTEIN"/>
    <property type="match status" value="1"/>
</dbReference>
<proteinExistence type="predicted"/>
<dbReference type="GO" id="GO:0007224">
    <property type="term" value="P:smoothened signaling pathway"/>
    <property type="evidence" value="ECO:0000318"/>
    <property type="project" value="GO_Central"/>
</dbReference>
<evidence type="ECO:0000256" key="1">
    <source>
        <dbReference type="SAM" id="MobiDB-lite"/>
    </source>
</evidence>
<sequence length="924" mass="99099">MSYLNKSQLQLDQSVNVIDASGSVKHVGVIVFLHLASDQPYVEIELLAAEQFVPGEPNDNLRRLTLYLPEGSYSGHFSVCIRSGAFSHHTHVLEVINPAAPALRNGQLVDALREDDVAEQRLFGLVQPATEDHSAYVDVEWSFRLDQTQEVLLLLRNICVADSAHKVSFGEDEDVQTTVFGVINCDQLAVGRARVYLPSPRGDQNVQKTLHDQGDISDAEIYCSGGGGGGVIIVVHTAAQLLTTSSQLHQHLAALAGHWTTSPPSKPDSSPALTLLLSEVQFDSSPNVSHTSLASHASLASGGDDQLAATIELLSAEPATAVLTSQDQLLITGHLSRISSSSNQAVLHLQISARALGLQTHGCHSGYLTMDGHRRARLVLNDDPRATTLPLVGIWCFCPVALASLWWRQQALNYWLDARLKDRVFRDKTCCLLAAFGPGQTCVAPSYSRWHKEQRWGNFKCVNTISTATHLNSLFSQPTWFELCFSDVEPAVVKRSATFSLPPPALPISPAPTAPLVTRIALPEHDDQALGQRELSYITTHASSPARPNRKTADLSARSPGPTHSPRLSPIPTAGPSEPDSPAISLVSSPEPEPAPSPRHAIDSSRILHSLPESWREARPFTASPSSHRPPLTDAGTTPSAIDMAPMSTRATSTGNDVDTEEEARPRQTSPVKAAPAAWHAEPTPHTSDCLDLTFDSVDEGPGLSTTSGPAAPMHSSETKTATLSPVSASLAPRCASASSNPVSSPSKSQLQTRRRQAPGLTDVTNRACPDAQLSAALPQLHVCSTARARFGSCLECGVCCSCFQPPLYWALQARLKQVLDAVALPKPPIQDAAPAQRLQRRPKAALRTEIQPPVYMQVPAVPLSPYMHVSPIETKSWLGSTSAPSGARSSQSPGTLPVAAKNGRKLLDTVFLRSQPALGSDEG</sequence>
<dbReference type="PANTHER" id="PTHR15128">
    <property type="entry name" value="TAL1 SCL INTERRUPTING LOCUS"/>
    <property type="match status" value="1"/>
</dbReference>
<feature type="compositionally biased region" description="Low complexity" evidence="1">
    <location>
        <begin position="736"/>
        <end position="749"/>
    </location>
</feature>
<dbReference type="EMBL" id="CH991544">
    <property type="protein sequence ID" value="EDQ91796.1"/>
    <property type="molecule type" value="Genomic_DNA"/>
</dbReference>
<dbReference type="GO" id="GO:0007052">
    <property type="term" value="P:mitotic spindle organization"/>
    <property type="evidence" value="ECO:0000318"/>
    <property type="project" value="GO_Central"/>
</dbReference>
<dbReference type="GO" id="GO:0005815">
    <property type="term" value="C:microtubule organizing center"/>
    <property type="evidence" value="ECO:0000318"/>
    <property type="project" value="GO_Central"/>
</dbReference>
<dbReference type="Proteomes" id="UP000001357">
    <property type="component" value="Unassembled WGS sequence"/>
</dbReference>
<evidence type="ECO:0000259" key="2">
    <source>
        <dbReference type="Pfam" id="PF15253"/>
    </source>
</evidence>
<feature type="domain" description="STIL N-terminal" evidence="2">
    <location>
        <begin position="360"/>
        <end position="447"/>
    </location>
</feature>